<accession>A0A1J1HYF8</accession>
<proteinExistence type="predicted"/>
<evidence type="ECO:0000313" key="1">
    <source>
        <dbReference type="EMBL" id="CRK93136.1"/>
    </source>
</evidence>
<keyword evidence="2" id="KW-1185">Reference proteome</keyword>
<sequence length="71" mass="8106">MAPITFFQSICKKRWFFCWFGLPASGFLEEKPAKTSMLVPAMSNPTFKGANLAQNSPFQKESIKEYLKILI</sequence>
<protein>
    <submittedName>
        <fullName evidence="1">CLUMA_CG006649, isoform A</fullName>
    </submittedName>
</protein>
<dbReference type="EMBL" id="CVRI01000036">
    <property type="protein sequence ID" value="CRK93136.1"/>
    <property type="molecule type" value="Genomic_DNA"/>
</dbReference>
<organism evidence="1 2">
    <name type="scientific">Clunio marinus</name>
    <dbReference type="NCBI Taxonomy" id="568069"/>
    <lineage>
        <taxon>Eukaryota</taxon>
        <taxon>Metazoa</taxon>
        <taxon>Ecdysozoa</taxon>
        <taxon>Arthropoda</taxon>
        <taxon>Hexapoda</taxon>
        <taxon>Insecta</taxon>
        <taxon>Pterygota</taxon>
        <taxon>Neoptera</taxon>
        <taxon>Endopterygota</taxon>
        <taxon>Diptera</taxon>
        <taxon>Nematocera</taxon>
        <taxon>Chironomoidea</taxon>
        <taxon>Chironomidae</taxon>
        <taxon>Clunio</taxon>
    </lineage>
</organism>
<dbReference type="Proteomes" id="UP000183832">
    <property type="component" value="Unassembled WGS sequence"/>
</dbReference>
<reference evidence="1 2" key="1">
    <citation type="submission" date="2015-04" db="EMBL/GenBank/DDBJ databases">
        <authorList>
            <person name="Syromyatnikov M.Y."/>
            <person name="Popov V.N."/>
        </authorList>
    </citation>
    <scope>NUCLEOTIDE SEQUENCE [LARGE SCALE GENOMIC DNA]</scope>
</reference>
<dbReference type="AlphaFoldDB" id="A0A1J1HYF8"/>
<gene>
    <name evidence="1" type="ORF">CLUMA_CG006649</name>
</gene>
<evidence type="ECO:0000313" key="2">
    <source>
        <dbReference type="Proteomes" id="UP000183832"/>
    </source>
</evidence>
<name>A0A1J1HYF8_9DIPT</name>